<dbReference type="Pfam" id="PF03065">
    <property type="entry name" value="Glyco_hydro_57"/>
    <property type="match status" value="1"/>
</dbReference>
<dbReference type="SUPFAM" id="SSF88713">
    <property type="entry name" value="Glycoside hydrolase/deacetylase"/>
    <property type="match status" value="1"/>
</dbReference>
<feature type="domain" description="Alpha-amylase/4-alpha-glucanotransferase central" evidence="4">
    <location>
        <begin position="165"/>
        <end position="246"/>
    </location>
</feature>
<gene>
    <name evidence="6" type="ORF">AUJ66_04080</name>
</gene>
<accession>A0A1J4SEV8</accession>
<reference evidence="6 7" key="1">
    <citation type="journal article" date="2016" name="Environ. Microbiol.">
        <title>Genomic resolution of a cold subsurface aquifer community provides metabolic insights for novel microbes adapted to high CO concentrations.</title>
        <authorList>
            <person name="Probst A.J."/>
            <person name="Castelle C.J."/>
            <person name="Singh A."/>
            <person name="Brown C.T."/>
            <person name="Anantharaman K."/>
            <person name="Sharon I."/>
            <person name="Hug L.A."/>
            <person name="Burstein D."/>
            <person name="Emerson J.B."/>
            <person name="Thomas B.C."/>
            <person name="Banfield J.F."/>
        </authorList>
    </citation>
    <scope>NUCLEOTIDE SEQUENCE [LARGE SCALE GENOMIC DNA]</scope>
    <source>
        <strain evidence="6">CG1_02_38_46</strain>
    </source>
</reference>
<dbReference type="Gene3D" id="2.70.98.10">
    <property type="match status" value="1"/>
</dbReference>
<comment type="similarity">
    <text evidence="1">Belongs to the glycosyl hydrolase 57 family.</text>
</comment>
<protein>
    <recommendedName>
        <fullName evidence="8">4-alpha-glucanotransferase</fullName>
    </recommendedName>
</protein>
<feature type="non-terminal residue" evidence="6">
    <location>
        <position position="1"/>
    </location>
</feature>
<name>A0A1J4SEV8_9BACT</name>
<dbReference type="Pfam" id="PF09095">
    <property type="entry name" value="AmyA-gluTrfs_C"/>
    <property type="match status" value="1"/>
</dbReference>
<organism evidence="6 7">
    <name type="scientific">Candidatus Desantisbacteria bacterium CG1_02_38_46</name>
    <dbReference type="NCBI Taxonomy" id="1817893"/>
    <lineage>
        <taxon>Bacteria</taxon>
        <taxon>Candidatus Desantisiibacteriota</taxon>
    </lineage>
</organism>
<evidence type="ECO:0000256" key="1">
    <source>
        <dbReference type="ARBA" id="ARBA00006821"/>
    </source>
</evidence>
<dbReference type="InterPro" id="IPR015179">
    <property type="entry name" value="A-amylase/a-glucTrfase_C"/>
</dbReference>
<evidence type="ECO:0000259" key="3">
    <source>
        <dbReference type="Pfam" id="PF03065"/>
    </source>
</evidence>
<keyword evidence="2" id="KW-0119">Carbohydrate metabolism</keyword>
<dbReference type="SUPFAM" id="SSF88688">
    <property type="entry name" value="Families 57/38 glycoside transferase middle domain"/>
    <property type="match status" value="1"/>
</dbReference>
<dbReference type="InterPro" id="IPR011013">
    <property type="entry name" value="Gal_mutarotase_sf_dom"/>
</dbReference>
<dbReference type="SUPFAM" id="SSF74650">
    <property type="entry name" value="Galactose mutarotase-like"/>
    <property type="match status" value="1"/>
</dbReference>
<dbReference type="AlphaFoldDB" id="A0A1J4SEV8"/>
<evidence type="ECO:0000259" key="5">
    <source>
        <dbReference type="Pfam" id="PF09095"/>
    </source>
</evidence>
<sequence length="570" mass="66357">VQGAWLSERVWEPHLAKTLARAGLEYTLVDDHHFRLAGLSDNEIYNYFTTEEQGFSLNVFPINERLRYLVPFKPVEQCINFLREKAESGQGLITLVDDGEKFGVWPGTHKWVYEEKWLENFFSSLEENAWIELITLKDAIKKYNSRGLVYIPAGSYKEMLEWSGGFWRNFLTKYPEANNLHKKMLLVSKKVRAAQKYANPIVFRKIEEELFQGQCNDPYWHGIFGGLYLNYLRSSSYSHLIAAEVIAQREIYGKTEEWLDIEVVDFDRDGRDEILMSNNLINLYLDPDCGGHLFEIDYKGGPCINISDTFSRRYEVYHRKISEALSTPQDNDTRSIHEMLKVKEKGLEKLLVYDSYRRVSLIDHFIPDDVTSLSFRDFPSISPFVNGSYKYQIFRKTKKIMTELKKEDGGISIRKEILMQTNRACAFVQYEIENLGNVELKKRFGIEFNFSLLAGDDPDRYYEIPGLDLKDNRLISVEEIDDVQEVRLVDKWQGFFISLKFTQNSMLWRFPIYTVSQSEEGMEQNYQHSTVIPIWNLKIPPGEKWKTSIVLNVTQGFSPDGIGVKCNSGL</sequence>
<dbReference type="Gene3D" id="3.20.110.20">
    <property type="match status" value="1"/>
</dbReference>
<dbReference type="Pfam" id="PF09094">
    <property type="entry name" value="AmyA-A_glucT_m"/>
    <property type="match status" value="1"/>
</dbReference>
<dbReference type="InterPro" id="IPR052046">
    <property type="entry name" value="GH57_Enzymes"/>
</dbReference>
<evidence type="ECO:0000259" key="4">
    <source>
        <dbReference type="Pfam" id="PF09094"/>
    </source>
</evidence>
<dbReference type="GO" id="GO:0005975">
    <property type="term" value="P:carbohydrate metabolic process"/>
    <property type="evidence" value="ECO:0007669"/>
    <property type="project" value="InterPro"/>
</dbReference>
<dbReference type="GO" id="GO:0003824">
    <property type="term" value="F:catalytic activity"/>
    <property type="evidence" value="ECO:0007669"/>
    <property type="project" value="InterPro"/>
</dbReference>
<dbReference type="InterPro" id="IPR014718">
    <property type="entry name" value="GH-type_carb-bd"/>
</dbReference>
<feature type="domain" description="Alpha-amylase/4-alpha-glucanotransferase C-terminal" evidence="5">
    <location>
        <begin position="265"/>
        <end position="549"/>
    </location>
</feature>
<comment type="caution">
    <text evidence="6">The sequence shown here is derived from an EMBL/GenBank/DDBJ whole genome shotgun (WGS) entry which is preliminary data.</text>
</comment>
<dbReference type="Proteomes" id="UP000182278">
    <property type="component" value="Unassembled WGS sequence"/>
</dbReference>
<proteinExistence type="inferred from homology"/>
<dbReference type="STRING" id="1817893.AUJ66_04080"/>
<dbReference type="EMBL" id="MNUO01000060">
    <property type="protein sequence ID" value="OIN97188.1"/>
    <property type="molecule type" value="Genomic_DNA"/>
</dbReference>
<dbReference type="InterPro" id="IPR011330">
    <property type="entry name" value="Glyco_hydro/deAcase_b/a-brl"/>
</dbReference>
<evidence type="ECO:0000313" key="7">
    <source>
        <dbReference type="Proteomes" id="UP000182278"/>
    </source>
</evidence>
<dbReference type="InterPro" id="IPR028995">
    <property type="entry name" value="Glyco_hydro_57/38_cen_sf"/>
</dbReference>
<evidence type="ECO:0000256" key="2">
    <source>
        <dbReference type="ARBA" id="ARBA00023277"/>
    </source>
</evidence>
<dbReference type="InterPro" id="IPR015178">
    <property type="entry name" value="A-amylase/a-glucTrfase_central"/>
</dbReference>
<dbReference type="InterPro" id="IPR004300">
    <property type="entry name" value="Glyco_hydro_57_N"/>
</dbReference>
<dbReference type="PANTHER" id="PTHR36306">
    <property type="entry name" value="ALPHA-AMYLASE-RELATED-RELATED"/>
    <property type="match status" value="1"/>
</dbReference>
<dbReference type="GO" id="GO:0030246">
    <property type="term" value="F:carbohydrate binding"/>
    <property type="evidence" value="ECO:0007669"/>
    <property type="project" value="InterPro"/>
</dbReference>
<evidence type="ECO:0008006" key="8">
    <source>
        <dbReference type="Google" id="ProtNLM"/>
    </source>
</evidence>
<evidence type="ECO:0000313" key="6">
    <source>
        <dbReference type="EMBL" id="OIN97188.1"/>
    </source>
</evidence>
<dbReference type="PANTHER" id="PTHR36306:SF1">
    <property type="entry name" value="ALPHA-AMYLASE-RELATED"/>
    <property type="match status" value="1"/>
</dbReference>
<feature type="domain" description="Glycoside hydrolase family 57 N-terminal" evidence="3">
    <location>
        <begin position="2"/>
        <end position="152"/>
    </location>
</feature>